<dbReference type="Pfam" id="PF03797">
    <property type="entry name" value="Autotransporter"/>
    <property type="match status" value="1"/>
</dbReference>
<dbReference type="Pfam" id="PF18883">
    <property type="entry name" value="AC_1"/>
    <property type="match status" value="1"/>
</dbReference>
<dbReference type="InterPro" id="IPR005546">
    <property type="entry name" value="Autotransporte_beta"/>
</dbReference>
<dbReference type="InterPro" id="IPR043990">
    <property type="entry name" value="AC_1"/>
</dbReference>
<dbReference type="Proteomes" id="UP000678154">
    <property type="component" value="Chromosome"/>
</dbReference>
<dbReference type="NCBIfam" id="TIGR01414">
    <property type="entry name" value="autotrans_barl"/>
    <property type="match status" value="1"/>
</dbReference>
<dbReference type="Gene3D" id="2.40.128.130">
    <property type="entry name" value="Autotransporter beta-domain"/>
    <property type="match status" value="1"/>
</dbReference>
<dbReference type="InterPro" id="IPR036709">
    <property type="entry name" value="Autotransporte_beta_dom_sf"/>
</dbReference>
<dbReference type="EMBL" id="CP074676">
    <property type="protein sequence ID" value="QVL21506.1"/>
    <property type="molecule type" value="Genomic_DNA"/>
</dbReference>
<dbReference type="SUPFAM" id="SSF51126">
    <property type="entry name" value="Pectin lyase-like"/>
    <property type="match status" value="1"/>
</dbReference>
<feature type="domain" description="Autotransporter" evidence="2">
    <location>
        <begin position="538"/>
        <end position="816"/>
    </location>
</feature>
<dbReference type="InterPro" id="IPR012332">
    <property type="entry name" value="Autotransporter_pectin_lyase_C"/>
</dbReference>
<dbReference type="InterPro" id="IPR006315">
    <property type="entry name" value="OM_autotransptr_brl_dom"/>
</dbReference>
<evidence type="ECO:0000256" key="1">
    <source>
        <dbReference type="SAM" id="SignalP"/>
    </source>
</evidence>
<dbReference type="SMART" id="SM00869">
    <property type="entry name" value="Autotransporter"/>
    <property type="match status" value="1"/>
</dbReference>
<evidence type="ECO:0000259" key="2">
    <source>
        <dbReference type="PROSITE" id="PS51208"/>
    </source>
</evidence>
<evidence type="ECO:0000313" key="4">
    <source>
        <dbReference type="Proteomes" id="UP000678154"/>
    </source>
</evidence>
<name>A0ABX8DYW9_9PSED</name>
<dbReference type="CDD" id="cd01344">
    <property type="entry name" value="PL2_Passenger_AT"/>
    <property type="match status" value="1"/>
</dbReference>
<keyword evidence="4" id="KW-1185">Reference proteome</keyword>
<dbReference type="RefSeq" id="WP_213607483.1">
    <property type="nucleotide sequence ID" value="NZ_CP074676.1"/>
</dbReference>
<keyword evidence="1" id="KW-0732">Signal</keyword>
<evidence type="ECO:0000313" key="3">
    <source>
        <dbReference type="EMBL" id="QVL21506.1"/>
    </source>
</evidence>
<feature type="chain" id="PRO_5047506820" evidence="1">
    <location>
        <begin position="25"/>
        <end position="816"/>
    </location>
</feature>
<reference evidence="3 4" key="1">
    <citation type="journal article" date="2016" name="J. Hazard. Mater.">
        <title>A newly isolated Pseudomonas putida S-1 strain for batch-mode-propanethiol degradation and continuous treatment of propanethiol-containing waste gas.</title>
        <authorList>
            <person name="Chen D.Z."/>
            <person name="Sun Y.M."/>
            <person name="Han L.M."/>
            <person name="Chen J."/>
            <person name="Ye J.X."/>
            <person name="Chen J.M."/>
        </authorList>
    </citation>
    <scope>NUCLEOTIDE SEQUENCE [LARGE SCALE GENOMIC DNA]</scope>
    <source>
        <strain evidence="3 4">S-1</strain>
    </source>
</reference>
<feature type="signal peptide" evidence="1">
    <location>
        <begin position="1"/>
        <end position="24"/>
    </location>
</feature>
<dbReference type="SUPFAM" id="SSF103515">
    <property type="entry name" value="Autotransporter"/>
    <property type="match status" value="1"/>
</dbReference>
<proteinExistence type="predicted"/>
<gene>
    <name evidence="3" type="ORF">KH389_13380</name>
</gene>
<dbReference type="Gene3D" id="2.160.20.20">
    <property type="match status" value="1"/>
</dbReference>
<protein>
    <submittedName>
        <fullName evidence="3">Autotransporter outer membrane beta-barrel domain-containing protein</fullName>
    </submittedName>
</protein>
<dbReference type="GeneID" id="87481246"/>
<dbReference type="InterPro" id="IPR011050">
    <property type="entry name" value="Pectin_lyase_fold/virulence"/>
</dbReference>
<organism evidence="3 4">
    <name type="scientific">Pseudomonas qingdaonensis</name>
    <dbReference type="NCBI Taxonomy" id="2056231"/>
    <lineage>
        <taxon>Bacteria</taxon>
        <taxon>Pseudomonadati</taxon>
        <taxon>Pseudomonadota</taxon>
        <taxon>Gammaproteobacteria</taxon>
        <taxon>Pseudomonadales</taxon>
        <taxon>Pseudomonadaceae</taxon>
        <taxon>Pseudomonas</taxon>
    </lineage>
</organism>
<dbReference type="PROSITE" id="PS51208">
    <property type="entry name" value="AUTOTRANSPORTER"/>
    <property type="match status" value="1"/>
</dbReference>
<accession>A0ABX8DYW9</accession>
<sequence length="816" mass="84328">MSPPSRVALACLPLLGPWALTSQADCTFAPTGGNDRYVCDSGIGTSLVDPGGDNTLILPAGGSGTLAGSVTFGPGADRVEMASGIITGVLDQGAGIDTFIMTGGQLQALQQGNGRDLFQMSGGRIIGAFEDGDVAYMSGGRIGRVDMKLDRNLFDMSGGIIDANLVTGFDRDTVIVSGGRIGGNISVSGGDDSVTISGGEVVGNVLLSFGDDSFTWRDDGIVRGAVLMGDGSDQALLANLDESRLGLVRQVDGGLGSDSLVLDHTRSSLGARYTGWERMALTNASVFNLDDHLVLGDQGTGTGTLLIDATSQLVARTGQVTAFAGGTSVSVNNAGLIDLSSGANALGRLTLDGNYAGSNGVLKVDSVLEGDGAASDRLVVNQGSLAGSTALQVNNLGGSGALTAADGIQVVEAGPGTTSTSTAFSLGQPLSAGAYQYYLFKGGVSAGSENSWYLRSSVVAPPVSAPPLPGQPPPPVVPAPVAAPGTPPLPTPVAGQAIVLYRAEVPVYAVASRAAAIISLSTLGTFHQRQGEQRLLDEQGPVAAGWARTFGEHLRQQWSGTVSPSLDGNLSGFEVGHDLYATHTDGGYRQHAGVYVSHSRLDGDVKGFALGFEDNAVGDVRLDGDSVGAYWTLIGPGQWYVDTVLQYTDLDGRARSDRGVKLDLDGHALAASVEAGYPLALSARWVVEPQVQVIARKVDFDTRSDGISTVTQDSQTNWTGRVGARIKGSYLAGSVPLEPYLRSNVWRSSGGRDTLRFDGGEPIRTDQAATWMDVGAGLSARLSPAVAVYGAMIYSANLDSRQQESIGGTLGLRIRW</sequence>